<evidence type="ECO:0000313" key="2">
    <source>
        <dbReference type="Proteomes" id="UP000187429"/>
    </source>
</evidence>
<dbReference type="Proteomes" id="UP000187429">
    <property type="component" value="Unassembled WGS sequence"/>
</dbReference>
<evidence type="ECO:0000313" key="1">
    <source>
        <dbReference type="EMBL" id="OMJ27477.1"/>
    </source>
</evidence>
<reference evidence="2" key="1">
    <citation type="submission" date="2017-01" db="EMBL/GenBank/DDBJ databases">
        <authorList>
            <person name="Wang Y."/>
            <person name="White M."/>
            <person name="Kvist S."/>
            <person name="Moncalvo J.-M."/>
        </authorList>
    </citation>
    <scope>NUCLEOTIDE SEQUENCE [LARGE SCALE GENOMIC DNA]</scope>
    <source>
        <strain evidence="2">ID-206-W2</strain>
    </source>
</reference>
<name>A0A1R1YKM4_9FUNG</name>
<organism evidence="1 2">
    <name type="scientific">Smittium culicis</name>
    <dbReference type="NCBI Taxonomy" id="133412"/>
    <lineage>
        <taxon>Eukaryota</taxon>
        <taxon>Fungi</taxon>
        <taxon>Fungi incertae sedis</taxon>
        <taxon>Zoopagomycota</taxon>
        <taxon>Kickxellomycotina</taxon>
        <taxon>Harpellomycetes</taxon>
        <taxon>Harpellales</taxon>
        <taxon>Legeriomycetaceae</taxon>
        <taxon>Smittium</taxon>
    </lineage>
</organism>
<accession>A0A1R1YKM4</accession>
<sequence length="241" mass="27571">METKKTFFFDSNLYTEISLKHLATGKKQTPLKKYCTGGSKYKIGISWAQLKNNKEGVFRAISKFLNGIIYTKRDDFSSRITYYVFDNVEDSDKVLNAEIDDLGNKIKMFRTASVESDMVIASIPNFRDIGVVNLVKLLYSELSPLVTILDISAWRSNETYEFVPYKMRLMLKLKNTPTEKTNITSLPTSILSDHGEIKITYSECISTCEFCKKSKHRRSVCPDITSSFSNGNLSTLHSFYY</sequence>
<gene>
    <name evidence="1" type="ORF">AYI69_g3088</name>
</gene>
<dbReference type="EMBL" id="LSSM01000997">
    <property type="protein sequence ID" value="OMJ27477.1"/>
    <property type="molecule type" value="Genomic_DNA"/>
</dbReference>
<keyword evidence="2" id="KW-1185">Reference proteome</keyword>
<protein>
    <submittedName>
        <fullName evidence="1">Uncharacterized protein</fullName>
    </submittedName>
</protein>
<dbReference type="AlphaFoldDB" id="A0A1R1YKM4"/>
<comment type="caution">
    <text evidence="1">The sequence shown here is derived from an EMBL/GenBank/DDBJ whole genome shotgun (WGS) entry which is preliminary data.</text>
</comment>
<proteinExistence type="predicted"/>